<reference evidence="4" key="2">
    <citation type="journal article" date="2022" name="Hortic Res">
        <title>The genome of Dioscorea zingiberensis sheds light on the biosynthesis, origin and evolution of the medicinally important diosgenin saponins.</title>
        <authorList>
            <person name="Li Y."/>
            <person name="Tan C."/>
            <person name="Li Z."/>
            <person name="Guo J."/>
            <person name="Li S."/>
            <person name="Chen X."/>
            <person name="Wang C."/>
            <person name="Dai X."/>
            <person name="Yang H."/>
            <person name="Song W."/>
            <person name="Hou L."/>
            <person name="Xu J."/>
            <person name="Tong Z."/>
            <person name="Xu A."/>
            <person name="Yuan X."/>
            <person name="Wang W."/>
            <person name="Yang Q."/>
            <person name="Chen L."/>
            <person name="Sun Z."/>
            <person name="Wang K."/>
            <person name="Pan B."/>
            <person name="Chen J."/>
            <person name="Bao Y."/>
            <person name="Liu F."/>
            <person name="Qi X."/>
            <person name="Gang D.R."/>
            <person name="Wen J."/>
            <person name="Li J."/>
        </authorList>
    </citation>
    <scope>NUCLEOTIDE SEQUENCE</scope>
    <source>
        <strain evidence="4">Dzin_1.0</strain>
    </source>
</reference>
<keyword evidence="5" id="KW-1185">Reference proteome</keyword>
<accession>A0A9D5CLZ5</accession>
<comment type="caution">
    <text evidence="4">The sequence shown here is derived from an EMBL/GenBank/DDBJ whole genome shotgun (WGS) entry which is preliminary data.</text>
</comment>
<dbReference type="OrthoDB" id="672227at2759"/>
<keyword evidence="1" id="KW-0175">Coiled coil</keyword>
<evidence type="ECO:0000256" key="1">
    <source>
        <dbReference type="SAM" id="Coils"/>
    </source>
</evidence>
<feature type="domain" description="Transposase (putative) gypsy type" evidence="3">
    <location>
        <begin position="90"/>
        <end position="153"/>
    </location>
</feature>
<feature type="compositionally biased region" description="Basic and acidic residues" evidence="2">
    <location>
        <begin position="282"/>
        <end position="297"/>
    </location>
</feature>
<gene>
    <name evidence="4" type="ORF">J5N97_017923</name>
</gene>
<feature type="region of interest" description="Disordered" evidence="2">
    <location>
        <begin position="405"/>
        <end position="430"/>
    </location>
</feature>
<feature type="region of interest" description="Disordered" evidence="2">
    <location>
        <begin position="438"/>
        <end position="457"/>
    </location>
</feature>
<evidence type="ECO:0000313" key="4">
    <source>
        <dbReference type="EMBL" id="KAJ0975958.1"/>
    </source>
</evidence>
<proteinExistence type="predicted"/>
<evidence type="ECO:0000259" key="3">
    <source>
        <dbReference type="Pfam" id="PF04195"/>
    </source>
</evidence>
<dbReference type="InterPro" id="IPR007321">
    <property type="entry name" value="Transposase_28"/>
</dbReference>
<name>A0A9D5CLZ5_9LILI</name>
<organism evidence="4 5">
    <name type="scientific">Dioscorea zingiberensis</name>
    <dbReference type="NCBI Taxonomy" id="325984"/>
    <lineage>
        <taxon>Eukaryota</taxon>
        <taxon>Viridiplantae</taxon>
        <taxon>Streptophyta</taxon>
        <taxon>Embryophyta</taxon>
        <taxon>Tracheophyta</taxon>
        <taxon>Spermatophyta</taxon>
        <taxon>Magnoliopsida</taxon>
        <taxon>Liliopsida</taxon>
        <taxon>Dioscoreales</taxon>
        <taxon>Dioscoreaceae</taxon>
        <taxon>Dioscorea</taxon>
    </lineage>
</organism>
<evidence type="ECO:0000256" key="2">
    <source>
        <dbReference type="SAM" id="MobiDB-lite"/>
    </source>
</evidence>
<reference evidence="4" key="1">
    <citation type="submission" date="2021-03" db="EMBL/GenBank/DDBJ databases">
        <authorList>
            <person name="Li Z."/>
            <person name="Yang C."/>
        </authorList>
    </citation>
    <scope>NUCLEOTIDE SEQUENCE</scope>
    <source>
        <strain evidence="4">Dzin_1.0</strain>
        <tissue evidence="4">Leaf</tissue>
    </source>
</reference>
<dbReference type="PANTHER" id="PTHR31099:SF28">
    <property type="entry name" value="F5J5.12"/>
    <property type="match status" value="1"/>
</dbReference>
<dbReference type="AlphaFoldDB" id="A0A9D5CLZ5"/>
<sequence length="610" mass="67296">MAPGTGSPSLPVDSVASSPEQIDEIVQTVFKNPGPNTCSNEYPCLLSAKRINAIAVEYSISGVPSSLSYRIPSASERASSPSREGEIAIYYEALIGGLRLPFPQLFVDIFNEFEICPSQLAPNSWRCLCGFIIVCLHCGVEHMVDRFKFYFGLSREKSTDWYFFRARQSRRFLGPVPSSLKGWKSKYFFVSSSEGFPFRTEWGTPRSYPMEKRDLTEEAEVEYNRLLECFDLRVDSYLTSEILQASGLYTILAAAGNLLSTIRAKEAHLRASKLEKRKRKEGSHPEPIEEPLQKKEGAAGTKKSNTAPEMRDKVPRVSSGGPATEPSGPARKGVVRKMGTLVAPPTRVAEEVSTLTPIEEVDSDDAILISARRFRVRSTPSEPSAAVVPEPPVREIASGHAVEELPPALPSPEEARPVPESSAPLRHSSRGHLRIGEATGLATAAPPARKGSAVGEKGKVSITNSSEGMKVNILDGLFFNPESVAFSLELLRFEDSELRLDKLEEDEIAAYLRITAVSNSILSDRAARLLEERKDLRLALSLREGDFLNLKEELSALKAEKDKIQGSLDSSGAQCQKLLDEKRKLEGKIKPLDDEIKRYRVVADEMIKAQ</sequence>
<dbReference type="Pfam" id="PF04195">
    <property type="entry name" value="Transposase_28"/>
    <property type="match status" value="1"/>
</dbReference>
<evidence type="ECO:0000313" key="5">
    <source>
        <dbReference type="Proteomes" id="UP001085076"/>
    </source>
</evidence>
<dbReference type="EMBL" id="JAGGNH010000004">
    <property type="protein sequence ID" value="KAJ0975958.1"/>
    <property type="molecule type" value="Genomic_DNA"/>
</dbReference>
<feature type="region of interest" description="Disordered" evidence="2">
    <location>
        <begin position="273"/>
        <end position="342"/>
    </location>
</feature>
<protein>
    <recommendedName>
        <fullName evidence="3">Transposase (putative) gypsy type domain-containing protein</fullName>
    </recommendedName>
</protein>
<feature type="coiled-coil region" evidence="1">
    <location>
        <begin position="547"/>
        <end position="595"/>
    </location>
</feature>
<dbReference type="Proteomes" id="UP001085076">
    <property type="component" value="Miscellaneous, Linkage group lg04"/>
</dbReference>
<dbReference type="PANTHER" id="PTHR31099">
    <property type="entry name" value="OS06G0165300 PROTEIN"/>
    <property type="match status" value="1"/>
</dbReference>